<feature type="compositionally biased region" description="Pro residues" evidence="1">
    <location>
        <begin position="1273"/>
        <end position="1311"/>
    </location>
</feature>
<proteinExistence type="predicted"/>
<feature type="compositionally biased region" description="Low complexity" evidence="1">
    <location>
        <begin position="1598"/>
        <end position="1607"/>
    </location>
</feature>
<feature type="compositionally biased region" description="Low complexity" evidence="1">
    <location>
        <begin position="481"/>
        <end position="491"/>
    </location>
</feature>
<feature type="compositionally biased region" description="Basic and acidic residues" evidence="1">
    <location>
        <begin position="728"/>
        <end position="743"/>
    </location>
</feature>
<feature type="region of interest" description="Disordered" evidence="1">
    <location>
        <begin position="435"/>
        <end position="492"/>
    </location>
</feature>
<feature type="region of interest" description="Disordered" evidence="1">
    <location>
        <begin position="683"/>
        <end position="848"/>
    </location>
</feature>
<reference evidence="2 3" key="1">
    <citation type="submission" date="2021-12" db="EMBL/GenBank/DDBJ databases">
        <title>High titer production of polyol ester of fatty acids by Rhodotorula paludigena BS15 towards product separation-free biomass refinery.</title>
        <authorList>
            <person name="Mano J."/>
            <person name="Ono H."/>
            <person name="Tanaka T."/>
            <person name="Naito K."/>
            <person name="Sushida H."/>
            <person name="Ike M."/>
            <person name="Tokuyasu K."/>
            <person name="Kitaoka M."/>
        </authorList>
    </citation>
    <scope>NUCLEOTIDE SEQUENCE [LARGE SCALE GENOMIC DNA]</scope>
    <source>
        <strain evidence="2 3">BS15</strain>
    </source>
</reference>
<feature type="region of interest" description="Disordered" evidence="1">
    <location>
        <begin position="1185"/>
        <end position="1615"/>
    </location>
</feature>
<protein>
    <recommendedName>
        <fullName evidence="4">Proteophosphoglycan ppg4</fullName>
    </recommendedName>
</protein>
<feature type="compositionally biased region" description="Basic and acidic residues" evidence="1">
    <location>
        <begin position="782"/>
        <end position="806"/>
    </location>
</feature>
<feature type="compositionally biased region" description="Low complexity" evidence="1">
    <location>
        <begin position="1454"/>
        <end position="1467"/>
    </location>
</feature>
<feature type="region of interest" description="Disordered" evidence="1">
    <location>
        <begin position="1"/>
        <end position="149"/>
    </location>
</feature>
<evidence type="ECO:0000313" key="3">
    <source>
        <dbReference type="Proteomes" id="UP001342314"/>
    </source>
</evidence>
<feature type="compositionally biased region" description="Pro residues" evidence="1">
    <location>
        <begin position="1334"/>
        <end position="1348"/>
    </location>
</feature>
<feature type="compositionally biased region" description="Polar residues" evidence="1">
    <location>
        <begin position="1216"/>
        <end position="1230"/>
    </location>
</feature>
<feature type="compositionally biased region" description="Polar residues" evidence="1">
    <location>
        <begin position="1066"/>
        <end position="1075"/>
    </location>
</feature>
<feature type="compositionally biased region" description="Low complexity" evidence="1">
    <location>
        <begin position="1113"/>
        <end position="1125"/>
    </location>
</feature>
<dbReference type="Proteomes" id="UP001342314">
    <property type="component" value="Unassembled WGS sequence"/>
</dbReference>
<name>A0AAV5GY69_9BASI</name>
<feature type="compositionally biased region" description="Low complexity" evidence="1">
    <location>
        <begin position="1145"/>
        <end position="1169"/>
    </location>
</feature>
<feature type="compositionally biased region" description="Basic and acidic residues" evidence="1">
    <location>
        <begin position="366"/>
        <end position="375"/>
    </location>
</feature>
<feature type="region of interest" description="Disordered" evidence="1">
    <location>
        <begin position="897"/>
        <end position="1075"/>
    </location>
</feature>
<dbReference type="EMBL" id="BQKY01000017">
    <property type="protein sequence ID" value="GJN94472.1"/>
    <property type="molecule type" value="Genomic_DNA"/>
</dbReference>
<feature type="compositionally biased region" description="Low complexity" evidence="1">
    <location>
        <begin position="392"/>
        <end position="406"/>
    </location>
</feature>
<feature type="compositionally biased region" description="Polar residues" evidence="1">
    <location>
        <begin position="1479"/>
        <end position="1489"/>
    </location>
</feature>
<gene>
    <name evidence="2" type="ORF">Rhopal_007552-T1</name>
</gene>
<feature type="region of interest" description="Disordered" evidence="1">
    <location>
        <begin position="1634"/>
        <end position="1752"/>
    </location>
</feature>
<feature type="compositionally biased region" description="Low complexity" evidence="1">
    <location>
        <begin position="1547"/>
        <end position="1563"/>
    </location>
</feature>
<feature type="compositionally biased region" description="Polar residues" evidence="1">
    <location>
        <begin position="1004"/>
        <end position="1016"/>
    </location>
</feature>
<keyword evidence="3" id="KW-1185">Reference proteome</keyword>
<feature type="compositionally biased region" description="Low complexity" evidence="1">
    <location>
        <begin position="1189"/>
        <end position="1198"/>
    </location>
</feature>
<feature type="compositionally biased region" description="Pro residues" evidence="1">
    <location>
        <begin position="1675"/>
        <end position="1696"/>
    </location>
</feature>
<organism evidence="2 3">
    <name type="scientific">Rhodotorula paludigena</name>
    <dbReference type="NCBI Taxonomy" id="86838"/>
    <lineage>
        <taxon>Eukaryota</taxon>
        <taxon>Fungi</taxon>
        <taxon>Dikarya</taxon>
        <taxon>Basidiomycota</taxon>
        <taxon>Pucciniomycotina</taxon>
        <taxon>Microbotryomycetes</taxon>
        <taxon>Sporidiobolales</taxon>
        <taxon>Sporidiobolaceae</taxon>
        <taxon>Rhodotorula</taxon>
    </lineage>
</organism>
<feature type="compositionally biased region" description="Basic and acidic residues" evidence="1">
    <location>
        <begin position="981"/>
        <end position="992"/>
    </location>
</feature>
<comment type="caution">
    <text evidence="2">The sequence shown here is derived from an EMBL/GenBank/DDBJ whole genome shotgun (WGS) entry which is preliminary data.</text>
</comment>
<feature type="region of interest" description="Disordered" evidence="1">
    <location>
        <begin position="1092"/>
        <end position="1169"/>
    </location>
</feature>
<feature type="compositionally biased region" description="Basic and acidic residues" evidence="1">
    <location>
        <begin position="1373"/>
        <end position="1385"/>
    </location>
</feature>
<evidence type="ECO:0000313" key="2">
    <source>
        <dbReference type="EMBL" id="GJN94472.1"/>
    </source>
</evidence>
<sequence length="1795" mass="185278">MEPVSPPVPQLAERSSPTANRAAAGRFVPLPLDLGQPADLNYSGKEAVEGADFGSSAPSTSDVFSPRSAEPAPATPDRSFEARRRTSHGVQEDQGAARASSSRLTSYEAPSDAPFASPVPPFSPAEHQSNGHTQSHSRRASGKLPASYSTTSISSRAVLGYTSAARRSGSPFRSGSNPTTATVPSLAIGAATPVMNGTPNLGGGSSSRFLLTVVPPEHLPHDPPHPRTNPQCSGYGPPEHFRRGTLVPLYPTLSSQLAAIAREYGLPSTGGLMLYLLSTTDPATQQPMPQAAGFAGEGGPRISEGAWNLLWAQLFAEEEAEREMLSLQQQQQHRDMLNGEEDEGDDEYDGEEYRPSAPPVPPIPVEHAREQRQRMASDSAGDGGLLSDENEGVSQSSDAGASGDGSVYSTATGAGGFGGKAQTQGTQRASAIARAGIGRGPPPSAGSSPAAGAKRFASLPNSAPALHNRHSSRRSMHSSSHRLSSGARASSYVGVSGGSNLRATSYGSSRFAPSLFSPSMAGSSILPAYGASVVVGKVEFDIHAGGRQGKWYEAWLASASQSSGGTSSVSTPAIPTPAPTDLPARLAAAKQELHLPSLVAAGSRTPEPQGVRGLGFEDDETISQQLPELSATSKADYGAQEATPYAAPRVADLDVDHEESLSSPPHGLNGLVAGQSSYSLAAMAGHSSHGGSPATRSLDGAEEDELELERTPVPADALELAPSSEQDGLDRPADSSIVDKEAVDNEQQDDAESAASIDVSRPTLSRAPSSFPSRPASNASSGKRESSSDRATDDTPLMDHDGREIETGGYAPLGDGDAEQHEAVKSAEYTPSESESDDDSSRYGAASEVGAADIRSSVASLQKDPLGDVFQSDEATWRSIAEDDSLARVEERDAIETTGLGITGTRNVSELEGTAAPGVLERRPEDETLDEQGLPPPQDDVRDVAAMLSSGASSQPNLASPIRLGGSSDAAEDTGVFSPSSHDDDAGEREDGAPAARTSPFLPSHSTHTSISTVNFTVRPPSTIASMSPEFVPQRKQRQGWTNVPPVVDPTMSTSSSLSSIAPLATESQRSSTSGLMENLDDLERALADLSPRASARSRIPNSPATILEEASESAPVEPVAAPAPDAIQPSLPPRSSSRDVEVEPASALASAAEAAATQAPAAPSLLASRPTFRYRALGSFSEGAPDLAAQSAEAASAPITEEASAPAPEPVRIPRSSSLHKPASRSQLQPHLVELPPSPMPGSVAAFSTSPDTVEEPLPPVPSASPSWPTAAPLPPSPPLPPMPFAQHAPPPPPPPAQADDFPPPPPRSPNPLKSLRSGKWGRNKSIDAGKAPAPPPVSTEAPPPPVASTSADELPSTGAKSPLGAFFGKFSKSDKKSFFRRGDSTSPDPPTPGMLNGEVTPFPLDPPALPPRKASLDGASEQYAGSMRPRRPSLSAGAASDPGLPSFPPFPAQLAANAHSASSSAVPTLPPMGFFSAQEQQHEQPTLAQDDFAAPPPVSAEVDTAAAAAAALPSPDTFPPPPPFPSSASAAGYSHTPPTLSPTDPSFAPSSYAPFAAAPATPRAPPPPSSISARPVPATPRYPASAPVTPAAWQLATPGGSARTPGGAGGAKHRLSADIDQLLSQMHEIDFDLEFGGAGGEDEGRRKERGAEEEEEAMKGDKLEVLAEEPASEPQPPAPASSALAPPPPPPPMVVEPEPDTSLAYDGGELGSPSSLRDAHVELPPAPSMFAGAPEGMLGVQQQHQAGERPLSEDLRALGSIMTGMTASPPTSPEHKLATFDFPLTTPASLSQH</sequence>
<accession>A0AAV5GY69</accession>
<feature type="region of interest" description="Disordered" evidence="1">
    <location>
        <begin position="322"/>
        <end position="406"/>
    </location>
</feature>
<feature type="compositionally biased region" description="Basic residues" evidence="1">
    <location>
        <begin position="467"/>
        <end position="480"/>
    </location>
</feature>
<evidence type="ECO:0008006" key="4">
    <source>
        <dbReference type="Google" id="ProtNLM"/>
    </source>
</evidence>
<feature type="compositionally biased region" description="Pro residues" evidence="1">
    <location>
        <begin position="1518"/>
        <end position="1527"/>
    </location>
</feature>
<feature type="compositionally biased region" description="Acidic residues" evidence="1">
    <location>
        <begin position="338"/>
        <end position="350"/>
    </location>
</feature>
<evidence type="ECO:0000256" key="1">
    <source>
        <dbReference type="SAM" id="MobiDB-lite"/>
    </source>
</evidence>
<feature type="compositionally biased region" description="Low complexity" evidence="1">
    <location>
        <begin position="765"/>
        <end position="781"/>
    </location>
</feature>
<feature type="compositionally biased region" description="Low complexity" evidence="1">
    <location>
        <begin position="1507"/>
        <end position="1517"/>
    </location>
</feature>